<dbReference type="Proteomes" id="UP000321393">
    <property type="component" value="Unassembled WGS sequence"/>
</dbReference>
<gene>
    <name evidence="2" type="ORF">E5676_scaffold311G00360</name>
    <name evidence="1" type="ORF">E6C27_scaffold277G003160</name>
</gene>
<accession>A0A5A7T3V2</accession>
<dbReference type="AlphaFoldDB" id="A0A5A7T3V2"/>
<dbReference type="EMBL" id="SSTD01004842">
    <property type="protein sequence ID" value="TYK22798.1"/>
    <property type="molecule type" value="Genomic_DNA"/>
</dbReference>
<proteinExistence type="predicted"/>
<evidence type="ECO:0000313" key="1">
    <source>
        <dbReference type="EMBL" id="KAA0037653.1"/>
    </source>
</evidence>
<evidence type="ECO:0000313" key="4">
    <source>
        <dbReference type="Proteomes" id="UP000321947"/>
    </source>
</evidence>
<evidence type="ECO:0000313" key="2">
    <source>
        <dbReference type="EMBL" id="TYK22798.1"/>
    </source>
</evidence>
<protein>
    <submittedName>
        <fullName evidence="1">Gag-pol polyprotein</fullName>
    </submittedName>
</protein>
<evidence type="ECO:0000313" key="3">
    <source>
        <dbReference type="Proteomes" id="UP000321393"/>
    </source>
</evidence>
<sequence>MEIIREGPSASRPPILNALVSGYEPPMITVNGVSKPKPEIDWTDAEGQASWKCKSHKCYLQWCRFKRIQTY</sequence>
<dbReference type="EMBL" id="SSTE01018921">
    <property type="protein sequence ID" value="KAA0037653.1"/>
    <property type="molecule type" value="Genomic_DNA"/>
</dbReference>
<comment type="caution">
    <text evidence="1">The sequence shown here is derived from an EMBL/GenBank/DDBJ whole genome shotgun (WGS) entry which is preliminary data.</text>
</comment>
<dbReference type="Proteomes" id="UP000321947">
    <property type="component" value="Unassembled WGS sequence"/>
</dbReference>
<reference evidence="3 4" key="1">
    <citation type="submission" date="2019-08" db="EMBL/GenBank/DDBJ databases">
        <title>Draft genome sequences of two oriental melons (Cucumis melo L. var makuwa).</title>
        <authorList>
            <person name="Kwon S.-Y."/>
        </authorList>
    </citation>
    <scope>NUCLEOTIDE SEQUENCE [LARGE SCALE GENOMIC DNA]</scope>
    <source>
        <strain evidence="4">cv. Chang Bougi</strain>
        <strain evidence="3">cv. SW 3</strain>
        <tissue evidence="1">Leaf</tissue>
    </source>
</reference>
<name>A0A5A7T3V2_CUCMM</name>
<organism evidence="1 3">
    <name type="scientific">Cucumis melo var. makuwa</name>
    <name type="common">Oriental melon</name>
    <dbReference type="NCBI Taxonomy" id="1194695"/>
    <lineage>
        <taxon>Eukaryota</taxon>
        <taxon>Viridiplantae</taxon>
        <taxon>Streptophyta</taxon>
        <taxon>Embryophyta</taxon>
        <taxon>Tracheophyta</taxon>
        <taxon>Spermatophyta</taxon>
        <taxon>Magnoliopsida</taxon>
        <taxon>eudicotyledons</taxon>
        <taxon>Gunneridae</taxon>
        <taxon>Pentapetalae</taxon>
        <taxon>rosids</taxon>
        <taxon>fabids</taxon>
        <taxon>Cucurbitales</taxon>
        <taxon>Cucurbitaceae</taxon>
        <taxon>Benincaseae</taxon>
        <taxon>Cucumis</taxon>
    </lineage>
</organism>